<dbReference type="InterPro" id="IPR011322">
    <property type="entry name" value="N-reg_PII-like_a/b"/>
</dbReference>
<gene>
    <name evidence="2" type="ORF">MQC88_06525</name>
</gene>
<sequence length="118" mass="12263">MPVSVLVCFCTCPDTASALAIADALVGERLAACVNILPGLRSVYRWQGAIERADEALLLIKTVQDRLPALQARVAALHPHELPELVAVEVAGGLAAYLDWVAESAAAMPVASATGTGE</sequence>
<organism evidence="2 3">
    <name type="scientific">Cognatiluteimonas sedimenti</name>
    <dbReference type="NCBI Taxonomy" id="2927791"/>
    <lineage>
        <taxon>Bacteria</taxon>
        <taxon>Pseudomonadati</taxon>
        <taxon>Pseudomonadota</taxon>
        <taxon>Gammaproteobacteria</taxon>
        <taxon>Lysobacterales</taxon>
        <taxon>Lysobacteraceae</taxon>
        <taxon>Cognatiluteimonas</taxon>
    </lineage>
</organism>
<reference evidence="2 3" key="1">
    <citation type="submission" date="2022-03" db="EMBL/GenBank/DDBJ databases">
        <title>Luteimonas soily sp. nov., a novel bacterium isolated from the soil.</title>
        <authorList>
            <person name="Zhang X."/>
        </authorList>
    </citation>
    <scope>NUCLEOTIDE SEQUENCE [LARGE SCALE GENOMIC DNA]</scope>
    <source>
        <strain evidence="2 3">50</strain>
    </source>
</reference>
<dbReference type="Pfam" id="PF03091">
    <property type="entry name" value="CutA1"/>
    <property type="match status" value="1"/>
</dbReference>
<protein>
    <submittedName>
        <fullName evidence="2">Divalent-cation tolerance protein CutA</fullName>
    </submittedName>
</protein>
<evidence type="ECO:0000256" key="1">
    <source>
        <dbReference type="ARBA" id="ARBA00010169"/>
    </source>
</evidence>
<comment type="similarity">
    <text evidence="1">Belongs to the CutA family.</text>
</comment>
<keyword evidence="3" id="KW-1185">Reference proteome</keyword>
<dbReference type="EMBL" id="JALGCL010000001">
    <property type="protein sequence ID" value="MCJ0825613.1"/>
    <property type="molecule type" value="Genomic_DNA"/>
</dbReference>
<dbReference type="Proteomes" id="UP001165423">
    <property type="component" value="Unassembled WGS sequence"/>
</dbReference>
<proteinExistence type="inferred from homology"/>
<name>A0ABT0A3Q4_9GAMM</name>
<dbReference type="InterPro" id="IPR004323">
    <property type="entry name" value="Ion_tolerance_CutA"/>
</dbReference>
<evidence type="ECO:0000313" key="3">
    <source>
        <dbReference type="Proteomes" id="UP001165423"/>
    </source>
</evidence>
<dbReference type="InterPro" id="IPR015867">
    <property type="entry name" value="N-reg_PII/ATP_PRibTrfase_C"/>
</dbReference>
<dbReference type="PANTHER" id="PTHR23419">
    <property type="entry name" value="DIVALENT CATION TOLERANCE CUTA-RELATED"/>
    <property type="match status" value="1"/>
</dbReference>
<evidence type="ECO:0000313" key="2">
    <source>
        <dbReference type="EMBL" id="MCJ0825613.1"/>
    </source>
</evidence>
<dbReference type="Gene3D" id="3.30.70.120">
    <property type="match status" value="1"/>
</dbReference>
<accession>A0ABT0A3Q4</accession>
<comment type="caution">
    <text evidence="2">The sequence shown here is derived from an EMBL/GenBank/DDBJ whole genome shotgun (WGS) entry which is preliminary data.</text>
</comment>
<dbReference type="SUPFAM" id="SSF54913">
    <property type="entry name" value="GlnB-like"/>
    <property type="match status" value="1"/>
</dbReference>
<dbReference type="PANTHER" id="PTHR23419:SF8">
    <property type="entry name" value="FI09726P"/>
    <property type="match status" value="1"/>
</dbReference>
<dbReference type="RefSeq" id="WP_243320098.1">
    <property type="nucleotide sequence ID" value="NZ_JALGCL010000001.1"/>
</dbReference>